<gene>
    <name evidence="11" type="ORF">HNR65_001777</name>
</gene>
<evidence type="ECO:0000313" key="11">
    <source>
        <dbReference type="EMBL" id="MBA2881450.1"/>
    </source>
</evidence>
<evidence type="ECO:0000256" key="4">
    <source>
        <dbReference type="ARBA" id="ARBA00022679"/>
    </source>
</evidence>
<dbReference type="GO" id="GO:0000155">
    <property type="term" value="F:phosphorelay sensor kinase activity"/>
    <property type="evidence" value="ECO:0007669"/>
    <property type="project" value="InterPro"/>
</dbReference>
<keyword evidence="3" id="KW-0597">Phosphoprotein</keyword>
<dbReference type="InterPro" id="IPR003661">
    <property type="entry name" value="HisK_dim/P_dom"/>
</dbReference>
<dbReference type="EMBL" id="JACDUS010000004">
    <property type="protein sequence ID" value="MBA2881450.1"/>
    <property type="molecule type" value="Genomic_DNA"/>
</dbReference>
<evidence type="ECO:0000256" key="5">
    <source>
        <dbReference type="ARBA" id="ARBA00022777"/>
    </source>
</evidence>
<dbReference type="InterPro" id="IPR036097">
    <property type="entry name" value="HisK_dim/P_sf"/>
</dbReference>
<dbReference type="PROSITE" id="PS50109">
    <property type="entry name" value="HIS_KIN"/>
    <property type="match status" value="1"/>
</dbReference>
<dbReference type="Proteomes" id="UP000525298">
    <property type="component" value="Unassembled WGS sequence"/>
</dbReference>
<dbReference type="GO" id="GO:0004721">
    <property type="term" value="F:phosphoprotein phosphatase activity"/>
    <property type="evidence" value="ECO:0007669"/>
    <property type="project" value="TreeGrafter"/>
</dbReference>
<feature type="compositionally biased region" description="Polar residues" evidence="8">
    <location>
        <begin position="1"/>
        <end position="13"/>
    </location>
</feature>
<feature type="domain" description="PAS" evidence="10">
    <location>
        <begin position="50"/>
        <end position="94"/>
    </location>
</feature>
<dbReference type="EC" id="2.7.13.3" evidence="2"/>
<dbReference type="InterPro" id="IPR004358">
    <property type="entry name" value="Sig_transdc_His_kin-like_C"/>
</dbReference>
<keyword evidence="5" id="KW-0418">Kinase</keyword>
<evidence type="ECO:0000256" key="6">
    <source>
        <dbReference type="ARBA" id="ARBA00023012"/>
    </source>
</evidence>
<dbReference type="Gene3D" id="3.30.450.20">
    <property type="entry name" value="PAS domain"/>
    <property type="match status" value="1"/>
</dbReference>
<dbReference type="PANTHER" id="PTHR45453">
    <property type="entry name" value="PHOSPHATE REGULON SENSOR PROTEIN PHOR"/>
    <property type="match status" value="1"/>
</dbReference>
<name>A0A7W0HKP7_9BACT</name>
<dbReference type="InterPro" id="IPR050351">
    <property type="entry name" value="BphY/WalK/GraS-like"/>
</dbReference>
<dbReference type="SMART" id="SM00388">
    <property type="entry name" value="HisKA"/>
    <property type="match status" value="1"/>
</dbReference>
<dbReference type="InterPro" id="IPR013656">
    <property type="entry name" value="PAS_4"/>
</dbReference>
<feature type="domain" description="Histidine kinase" evidence="9">
    <location>
        <begin position="153"/>
        <end position="369"/>
    </location>
</feature>
<keyword evidence="12" id="KW-1185">Reference proteome</keyword>
<dbReference type="SUPFAM" id="SSF55874">
    <property type="entry name" value="ATPase domain of HSP90 chaperone/DNA topoisomerase II/histidine kinase"/>
    <property type="match status" value="1"/>
</dbReference>
<dbReference type="CDD" id="cd00082">
    <property type="entry name" value="HisKA"/>
    <property type="match status" value="1"/>
</dbReference>
<dbReference type="GO" id="GO:0016036">
    <property type="term" value="P:cellular response to phosphate starvation"/>
    <property type="evidence" value="ECO:0007669"/>
    <property type="project" value="TreeGrafter"/>
</dbReference>
<dbReference type="FunFam" id="3.30.565.10:FF:000006">
    <property type="entry name" value="Sensor histidine kinase WalK"/>
    <property type="match status" value="1"/>
</dbReference>
<evidence type="ECO:0000256" key="2">
    <source>
        <dbReference type="ARBA" id="ARBA00012438"/>
    </source>
</evidence>
<comment type="catalytic activity">
    <reaction evidence="1">
        <text>ATP + protein L-histidine = ADP + protein N-phospho-L-histidine.</text>
        <dbReference type="EC" id="2.7.13.3"/>
    </reaction>
</comment>
<evidence type="ECO:0000256" key="7">
    <source>
        <dbReference type="ARBA" id="ARBA00023136"/>
    </source>
</evidence>
<reference evidence="11 12" key="1">
    <citation type="submission" date="2020-07" db="EMBL/GenBank/DDBJ databases">
        <title>Genomic Encyclopedia of Type Strains, Phase IV (KMG-IV): sequencing the most valuable type-strain genomes for metagenomic binning, comparative biology and taxonomic classification.</title>
        <authorList>
            <person name="Goeker M."/>
        </authorList>
    </citation>
    <scope>NUCLEOTIDE SEQUENCE [LARGE SCALE GENOMIC DNA]</scope>
    <source>
        <strain evidence="11 12">DSM 17721</strain>
    </source>
</reference>
<dbReference type="AlphaFoldDB" id="A0A7W0HKP7"/>
<evidence type="ECO:0000256" key="3">
    <source>
        <dbReference type="ARBA" id="ARBA00022553"/>
    </source>
</evidence>
<dbReference type="PANTHER" id="PTHR45453:SF1">
    <property type="entry name" value="PHOSPHATE REGULON SENSOR PROTEIN PHOR"/>
    <property type="match status" value="1"/>
</dbReference>
<dbReference type="InterPro" id="IPR036890">
    <property type="entry name" value="HATPase_C_sf"/>
</dbReference>
<evidence type="ECO:0000256" key="8">
    <source>
        <dbReference type="SAM" id="MobiDB-lite"/>
    </source>
</evidence>
<dbReference type="PRINTS" id="PR00344">
    <property type="entry name" value="BCTRLSENSOR"/>
</dbReference>
<evidence type="ECO:0000259" key="9">
    <source>
        <dbReference type="PROSITE" id="PS50109"/>
    </source>
</evidence>
<dbReference type="Gene3D" id="1.10.287.130">
    <property type="match status" value="1"/>
</dbReference>
<evidence type="ECO:0000256" key="1">
    <source>
        <dbReference type="ARBA" id="ARBA00000085"/>
    </source>
</evidence>
<accession>A0A7W0HKP7</accession>
<keyword evidence="4" id="KW-0808">Transferase</keyword>
<evidence type="ECO:0000313" key="12">
    <source>
        <dbReference type="Proteomes" id="UP000525298"/>
    </source>
</evidence>
<dbReference type="Pfam" id="PF00512">
    <property type="entry name" value="HisKA"/>
    <property type="match status" value="1"/>
</dbReference>
<dbReference type="InterPro" id="IPR035965">
    <property type="entry name" value="PAS-like_dom_sf"/>
</dbReference>
<dbReference type="Gene3D" id="3.30.565.10">
    <property type="entry name" value="Histidine kinase-like ATPase, C-terminal domain"/>
    <property type="match status" value="1"/>
</dbReference>
<proteinExistence type="predicted"/>
<organism evidence="11 12">
    <name type="scientific">Desulfosalsimonas propionicica</name>
    <dbReference type="NCBI Taxonomy" id="332175"/>
    <lineage>
        <taxon>Bacteria</taxon>
        <taxon>Pseudomonadati</taxon>
        <taxon>Thermodesulfobacteriota</taxon>
        <taxon>Desulfobacteria</taxon>
        <taxon>Desulfobacterales</taxon>
        <taxon>Desulfosalsimonadaceae</taxon>
        <taxon>Desulfosalsimonas</taxon>
    </lineage>
</organism>
<keyword evidence="6" id="KW-0902">Two-component regulatory system</keyword>
<dbReference type="RefSeq" id="WP_181551109.1">
    <property type="nucleotide sequence ID" value="NZ_JACDUS010000004.1"/>
</dbReference>
<dbReference type="SUPFAM" id="SSF55785">
    <property type="entry name" value="PYP-like sensor domain (PAS domain)"/>
    <property type="match status" value="1"/>
</dbReference>
<evidence type="ECO:0000259" key="10">
    <source>
        <dbReference type="PROSITE" id="PS50112"/>
    </source>
</evidence>
<dbReference type="GO" id="GO:0005886">
    <property type="term" value="C:plasma membrane"/>
    <property type="evidence" value="ECO:0007669"/>
    <property type="project" value="TreeGrafter"/>
</dbReference>
<dbReference type="PROSITE" id="PS50112">
    <property type="entry name" value="PAS"/>
    <property type="match status" value="1"/>
</dbReference>
<sequence length="378" mass="42684">MCDDFNQSRSTSKYPADSGHLKKTQLPPHVLLDCIQTQIWFLTDEVHYGFVNKAHSRFIGLEKSRIEGRSLYNFFSPEEAETCIKSNRVVFENQSFVISEEWMKDRTGQNRLLKICKTPVHDPETGKTCVVCSAEDITEQRQLDEMRGEFLSTAAHELRSPLTSIMGFAELVMARPDLSGEKRNRYNAHILAQSKILESIIANYLNVSQIESGRDLPFNPGPVCIKTLITEVVQQFTDQKTDREFVCSIGNAPELQLDRVKMIQVMYNLLSNAVKYSKQGSRVMVHGQCQKSGQYHITVSDNGCGMTKQEQEHVFNKYFRGTRARHQCKGLGLGMAVVKYMVDLHQGQTWLESEPGKGTTVHVLLPCGNSSSCFLSSA</sequence>
<dbReference type="InterPro" id="IPR005467">
    <property type="entry name" value="His_kinase_dom"/>
</dbReference>
<dbReference type="Pfam" id="PF08448">
    <property type="entry name" value="PAS_4"/>
    <property type="match status" value="1"/>
</dbReference>
<dbReference type="SUPFAM" id="SSF47384">
    <property type="entry name" value="Homodimeric domain of signal transducing histidine kinase"/>
    <property type="match status" value="1"/>
</dbReference>
<protein>
    <recommendedName>
        <fullName evidence="2">histidine kinase</fullName>
        <ecNumber evidence="2">2.7.13.3</ecNumber>
    </recommendedName>
</protein>
<keyword evidence="7" id="KW-0472">Membrane</keyword>
<dbReference type="SMART" id="SM00387">
    <property type="entry name" value="HATPase_c"/>
    <property type="match status" value="1"/>
</dbReference>
<dbReference type="CDD" id="cd00130">
    <property type="entry name" value="PAS"/>
    <property type="match status" value="1"/>
</dbReference>
<comment type="caution">
    <text evidence="11">The sequence shown here is derived from an EMBL/GenBank/DDBJ whole genome shotgun (WGS) entry which is preliminary data.</text>
</comment>
<dbReference type="InterPro" id="IPR000014">
    <property type="entry name" value="PAS"/>
</dbReference>
<dbReference type="InterPro" id="IPR003594">
    <property type="entry name" value="HATPase_dom"/>
</dbReference>
<dbReference type="Pfam" id="PF02518">
    <property type="entry name" value="HATPase_c"/>
    <property type="match status" value="1"/>
</dbReference>
<feature type="region of interest" description="Disordered" evidence="8">
    <location>
        <begin position="1"/>
        <end position="20"/>
    </location>
</feature>
<dbReference type="NCBIfam" id="TIGR00229">
    <property type="entry name" value="sensory_box"/>
    <property type="match status" value="1"/>
</dbReference>